<dbReference type="Proteomes" id="UP000298493">
    <property type="component" value="Unassembled WGS sequence"/>
</dbReference>
<evidence type="ECO:0000313" key="4">
    <source>
        <dbReference type="Proteomes" id="UP000298493"/>
    </source>
</evidence>
<organism evidence="3 4">
    <name type="scientific">Venturia nashicola</name>
    <dbReference type="NCBI Taxonomy" id="86259"/>
    <lineage>
        <taxon>Eukaryota</taxon>
        <taxon>Fungi</taxon>
        <taxon>Dikarya</taxon>
        <taxon>Ascomycota</taxon>
        <taxon>Pezizomycotina</taxon>
        <taxon>Dothideomycetes</taxon>
        <taxon>Pleosporomycetidae</taxon>
        <taxon>Venturiales</taxon>
        <taxon>Venturiaceae</taxon>
        <taxon>Venturia</taxon>
    </lineage>
</organism>
<dbReference type="AlphaFoldDB" id="A0A4Z1PB51"/>
<dbReference type="EMBL" id="SNSC02000003">
    <property type="protein sequence ID" value="TID25845.1"/>
    <property type="molecule type" value="Genomic_DNA"/>
</dbReference>
<feature type="region of interest" description="Disordered" evidence="1">
    <location>
        <begin position="1"/>
        <end position="55"/>
    </location>
</feature>
<feature type="compositionally biased region" description="Polar residues" evidence="1">
    <location>
        <begin position="995"/>
        <end position="1011"/>
    </location>
</feature>
<gene>
    <name evidence="3" type="ORF">E6O75_ATG03708</name>
</gene>
<sequence length="1081" mass="120269">MSATSEESRTGSELNAIERPPEDNAAGSEHGNHSGQEKEEEDHDDDDDEEEQEEPIKASVYKELLRHCLSKVTLAGSFSTYHHSPLFPNPGLHVKGFGLVALPLRGDDAKAIAKLSTLAPFGMKEKTVVDTAVRNTWELNASEFGFQNPAWTPFFTNLVRQAMVGLGVETAVNPESYKLLLYEEGAFFKAHKDSEKVPGMFGTLVICLPSKHAGGEVLLSHAGQERTLDTATTSAFDLTALSWYSDVKHEIRPITSGYRLVLTYNLVDSSRSAVKQSAAQVYEKRNELDGLLQLWKRDLDPPEKLIYILDHQYTKPSLGIKNLKGQDRALGQHLDTICSQNGFQLLFAQMTKNKSDEDYGYEKDLSLKHLVLPNGLLIADSCDVEEEEILQEDPFDREADSADEAEWTGNAETPGCLRYHDTVAVMVPSYNLPHMFISSPSYDRAADCNRIEFFCKRSQENLGDNNLRANALAMIGVVAAGIKPVEALGTALAKYRDKIVHAAHRASFESWMTDTLRKGAELALLSQSHYSRRDVPRVMNMVDNRSADWIKTTLLPPLSVAASDDFVTAFLHSLFEQRRRPPYAAVARDAFRHFIQKKSSVFTLNISSPISHSYQLYIGHAHVSSTTSSKAENFFKCVEECIILGLTTEAKIIMKENIEKFNAATQPTLGISKLLDILERFLTFSQKHKDILSLPAATLRDILAKSIDDFYAGMFSQQTLNSFLEIMGGLMDFAQKHGGASILPTAKLKTIMGESIKRFNDGKYATIFPLQFLKEVMSFSKKQGEVIILPASAIKALFIRVLQPKISDIVKRTPQEPRDWKRGAMPCNGSTRTYGYPYNRVQDACADCAELNRFLVSPTQEVARFTLVGPRRTHISKYLNPRHYDLYIDKGRTPHTLVIKKTKKHYEDELSRWKRDLNRLHSQLAPFRDTWGKQVLGEKYTELILIGGILLKDRPASSATTTPVQTSRPANTQTSNNRVSSATTTPARAPHPATVQASSLRIPSAVSTPVQSPRPASGSTPNYRVPSSTSTTLHVRTSTSLNVLPPVPQAVAGTKRKAENLLSKPAAVKKRSVVIELSDED</sequence>
<dbReference type="Gene3D" id="2.60.120.620">
    <property type="entry name" value="q2cbj1_9rhob like domain"/>
    <property type="match status" value="1"/>
</dbReference>
<evidence type="ECO:0000313" key="3">
    <source>
        <dbReference type="EMBL" id="TID25845.1"/>
    </source>
</evidence>
<feature type="domain" description="Fe2OG dioxygenase" evidence="2">
    <location>
        <begin position="173"/>
        <end position="268"/>
    </location>
</feature>
<feature type="compositionally biased region" description="Acidic residues" evidence="1">
    <location>
        <begin position="38"/>
        <end position="53"/>
    </location>
</feature>
<proteinExistence type="predicted"/>
<keyword evidence="4" id="KW-1185">Reference proteome</keyword>
<name>A0A4Z1PB51_9PEZI</name>
<dbReference type="PROSITE" id="PS51471">
    <property type="entry name" value="FE2OG_OXY"/>
    <property type="match status" value="1"/>
</dbReference>
<feature type="region of interest" description="Disordered" evidence="1">
    <location>
        <begin position="955"/>
        <end position="1031"/>
    </location>
</feature>
<comment type="caution">
    <text evidence="3">The sequence shown here is derived from an EMBL/GenBank/DDBJ whole genome shotgun (WGS) entry which is preliminary data.</text>
</comment>
<protein>
    <recommendedName>
        <fullName evidence="2">Fe2OG dioxygenase domain-containing protein</fullName>
    </recommendedName>
</protein>
<feature type="compositionally biased region" description="Polar residues" evidence="1">
    <location>
        <begin position="1017"/>
        <end position="1031"/>
    </location>
</feature>
<dbReference type="PANTHER" id="PTHR33099">
    <property type="entry name" value="FE2OG DIOXYGENASE DOMAIN-CONTAINING PROTEIN"/>
    <property type="match status" value="1"/>
</dbReference>
<dbReference type="InterPro" id="IPR005123">
    <property type="entry name" value="Oxoglu/Fe-dep_dioxygenase_dom"/>
</dbReference>
<evidence type="ECO:0000256" key="1">
    <source>
        <dbReference type="SAM" id="MobiDB-lite"/>
    </source>
</evidence>
<dbReference type="PANTHER" id="PTHR33099:SF7">
    <property type="entry name" value="MYND-TYPE DOMAIN-CONTAINING PROTEIN"/>
    <property type="match status" value="1"/>
</dbReference>
<feature type="compositionally biased region" description="Basic and acidic residues" evidence="1">
    <location>
        <begin position="1"/>
        <end position="10"/>
    </location>
</feature>
<feature type="compositionally biased region" description="Polar residues" evidence="1">
    <location>
        <begin position="957"/>
        <end position="981"/>
    </location>
</feature>
<reference evidence="3 4" key="1">
    <citation type="submission" date="2019-04" db="EMBL/GenBank/DDBJ databases">
        <title>High contiguity whole genome sequence and gene annotation resource for two Venturia nashicola isolates.</title>
        <authorList>
            <person name="Prokchorchik M."/>
            <person name="Won K."/>
            <person name="Lee Y."/>
            <person name="Choi E.D."/>
            <person name="Segonzac C."/>
            <person name="Sohn K.H."/>
        </authorList>
    </citation>
    <scope>NUCLEOTIDE SEQUENCE [LARGE SCALE GENOMIC DNA]</scope>
    <source>
        <strain evidence="3 4">PRI2</strain>
    </source>
</reference>
<accession>A0A4Z1PB51</accession>
<feature type="compositionally biased region" description="Low complexity" evidence="1">
    <location>
        <begin position="982"/>
        <end position="994"/>
    </location>
</feature>
<evidence type="ECO:0000259" key="2">
    <source>
        <dbReference type="PROSITE" id="PS51471"/>
    </source>
</evidence>